<evidence type="ECO:0000256" key="1">
    <source>
        <dbReference type="SAM" id="MobiDB-lite"/>
    </source>
</evidence>
<organism evidence="2 3">
    <name type="scientific">Mikania micrantha</name>
    <name type="common">bitter vine</name>
    <dbReference type="NCBI Taxonomy" id="192012"/>
    <lineage>
        <taxon>Eukaryota</taxon>
        <taxon>Viridiplantae</taxon>
        <taxon>Streptophyta</taxon>
        <taxon>Embryophyta</taxon>
        <taxon>Tracheophyta</taxon>
        <taxon>Spermatophyta</taxon>
        <taxon>Magnoliopsida</taxon>
        <taxon>eudicotyledons</taxon>
        <taxon>Gunneridae</taxon>
        <taxon>Pentapetalae</taxon>
        <taxon>asterids</taxon>
        <taxon>campanulids</taxon>
        <taxon>Asterales</taxon>
        <taxon>Asteraceae</taxon>
        <taxon>Asteroideae</taxon>
        <taxon>Heliantheae alliance</taxon>
        <taxon>Eupatorieae</taxon>
        <taxon>Mikania</taxon>
    </lineage>
</organism>
<name>A0A5N6LV13_9ASTR</name>
<dbReference type="EMBL" id="SZYD01000018">
    <property type="protein sequence ID" value="KAD2805436.1"/>
    <property type="molecule type" value="Genomic_DNA"/>
</dbReference>
<dbReference type="AlphaFoldDB" id="A0A5N6LV13"/>
<protein>
    <submittedName>
        <fullName evidence="2">Uncharacterized protein</fullName>
    </submittedName>
</protein>
<sequence length="86" mass="9730">MPPKREPSPPQETDPATVALTTLITEQLVVVLPGINTRIRNSDEFARSFPQISARKKESEEGNDTWNKDKAHMIHESKSTDRTRCV</sequence>
<gene>
    <name evidence="2" type="ORF">E3N88_38813</name>
</gene>
<reference evidence="2 3" key="1">
    <citation type="submission" date="2019-05" db="EMBL/GenBank/DDBJ databases">
        <title>Mikania micrantha, genome provides insights into the molecular mechanism of rapid growth.</title>
        <authorList>
            <person name="Liu B."/>
        </authorList>
    </citation>
    <scope>NUCLEOTIDE SEQUENCE [LARGE SCALE GENOMIC DNA]</scope>
    <source>
        <strain evidence="2">NLD-2019</strain>
        <tissue evidence="2">Leaf</tissue>
    </source>
</reference>
<dbReference type="Proteomes" id="UP000326396">
    <property type="component" value="Linkage Group LG8"/>
</dbReference>
<feature type="region of interest" description="Disordered" evidence="1">
    <location>
        <begin position="50"/>
        <end position="86"/>
    </location>
</feature>
<comment type="caution">
    <text evidence="2">The sequence shown here is derived from an EMBL/GenBank/DDBJ whole genome shotgun (WGS) entry which is preliminary data.</text>
</comment>
<accession>A0A5N6LV13</accession>
<proteinExistence type="predicted"/>
<keyword evidence="3" id="KW-1185">Reference proteome</keyword>
<evidence type="ECO:0000313" key="3">
    <source>
        <dbReference type="Proteomes" id="UP000326396"/>
    </source>
</evidence>
<feature type="compositionally biased region" description="Basic and acidic residues" evidence="1">
    <location>
        <begin position="55"/>
        <end position="86"/>
    </location>
</feature>
<evidence type="ECO:0000313" key="2">
    <source>
        <dbReference type="EMBL" id="KAD2805436.1"/>
    </source>
</evidence>